<feature type="transmembrane region" description="Helical" evidence="7">
    <location>
        <begin position="198"/>
        <end position="221"/>
    </location>
</feature>
<gene>
    <name evidence="8" type="ORF">ACFQJ9_19655</name>
</gene>
<evidence type="ECO:0000256" key="4">
    <source>
        <dbReference type="ARBA" id="ARBA00022989"/>
    </source>
</evidence>
<organism evidence="8 9">
    <name type="scientific">Halospeciosus flavus</name>
    <dbReference type="NCBI Taxonomy" id="3032283"/>
    <lineage>
        <taxon>Archaea</taxon>
        <taxon>Methanobacteriati</taxon>
        <taxon>Methanobacteriota</taxon>
        <taxon>Stenosarchaea group</taxon>
        <taxon>Halobacteria</taxon>
        <taxon>Halobacteriales</taxon>
        <taxon>Halobacteriaceae</taxon>
        <taxon>Halospeciosus</taxon>
    </lineage>
</organism>
<evidence type="ECO:0000313" key="9">
    <source>
        <dbReference type="Proteomes" id="UP001596447"/>
    </source>
</evidence>
<name>A0ABD5Z8V2_9EURY</name>
<evidence type="ECO:0000256" key="2">
    <source>
        <dbReference type="ARBA" id="ARBA00009773"/>
    </source>
</evidence>
<evidence type="ECO:0000256" key="1">
    <source>
        <dbReference type="ARBA" id="ARBA00004141"/>
    </source>
</evidence>
<dbReference type="GO" id="GO:0016020">
    <property type="term" value="C:membrane"/>
    <property type="evidence" value="ECO:0007669"/>
    <property type="project" value="UniProtKB-SubCell"/>
</dbReference>
<dbReference type="AlphaFoldDB" id="A0ABD5Z8V2"/>
<evidence type="ECO:0000256" key="5">
    <source>
        <dbReference type="ARBA" id="ARBA00023136"/>
    </source>
</evidence>
<dbReference type="InterPro" id="IPR002549">
    <property type="entry name" value="AI-2E-like"/>
</dbReference>
<feature type="transmembrane region" description="Helical" evidence="7">
    <location>
        <begin position="312"/>
        <end position="338"/>
    </location>
</feature>
<feature type="region of interest" description="Disordered" evidence="6">
    <location>
        <begin position="358"/>
        <end position="399"/>
    </location>
</feature>
<proteinExistence type="inferred from homology"/>
<evidence type="ECO:0000313" key="8">
    <source>
        <dbReference type="EMBL" id="MFC7201596.1"/>
    </source>
</evidence>
<feature type="transmembrane region" description="Helical" evidence="7">
    <location>
        <begin position="65"/>
        <end position="88"/>
    </location>
</feature>
<feature type="compositionally biased region" description="Gly residues" evidence="6">
    <location>
        <begin position="382"/>
        <end position="393"/>
    </location>
</feature>
<feature type="transmembrane region" description="Helical" evidence="7">
    <location>
        <begin position="15"/>
        <end position="44"/>
    </location>
</feature>
<comment type="subcellular location">
    <subcellularLocation>
        <location evidence="1">Membrane</location>
        <topology evidence="1">Multi-pass membrane protein</topology>
    </subcellularLocation>
</comment>
<protein>
    <submittedName>
        <fullName evidence="8">AI-2E family transporter</fullName>
    </submittedName>
</protein>
<comment type="caution">
    <text evidence="8">The sequence shown here is derived from an EMBL/GenBank/DDBJ whole genome shotgun (WGS) entry which is preliminary data.</text>
</comment>
<keyword evidence="5 7" id="KW-0472">Membrane</keyword>
<evidence type="ECO:0000256" key="7">
    <source>
        <dbReference type="SAM" id="Phobius"/>
    </source>
</evidence>
<keyword evidence="4 7" id="KW-1133">Transmembrane helix</keyword>
<feature type="transmembrane region" description="Helical" evidence="7">
    <location>
        <begin position="145"/>
        <end position="163"/>
    </location>
</feature>
<accession>A0ABD5Z8V2</accession>
<dbReference type="EMBL" id="JBHTAR010000011">
    <property type="protein sequence ID" value="MFC7201596.1"/>
    <property type="molecule type" value="Genomic_DNA"/>
</dbReference>
<keyword evidence="9" id="KW-1185">Reference proteome</keyword>
<evidence type="ECO:0000256" key="3">
    <source>
        <dbReference type="ARBA" id="ARBA00022692"/>
    </source>
</evidence>
<dbReference type="RefSeq" id="WP_279528338.1">
    <property type="nucleotide sequence ID" value="NZ_CP122312.1"/>
</dbReference>
<dbReference type="Pfam" id="PF01594">
    <property type="entry name" value="AI-2E_transport"/>
    <property type="match status" value="1"/>
</dbReference>
<evidence type="ECO:0000256" key="6">
    <source>
        <dbReference type="SAM" id="MobiDB-lite"/>
    </source>
</evidence>
<dbReference type="Proteomes" id="UP001596447">
    <property type="component" value="Unassembled WGS sequence"/>
</dbReference>
<feature type="transmembrane region" description="Helical" evidence="7">
    <location>
        <begin position="273"/>
        <end position="292"/>
    </location>
</feature>
<sequence>MTERTIPSSRTRLGWWALTGSLAAIVAFTAFSLLGTFVFGLFLYYGMRPIDHRIEDVVESSDAAALLTVLLTALPFFLVGGYLVVMALGELLPHLRAYREFLAPYVDTHALFTHPFTTIVDIVRDPSKQAIENLFPLVLGYLGELANVLTNFFVAVLFAFYLLRDDHHIAAWFRHLVGGGDGSAAYGYATAVDRDLEAVYFSNVLLIALVAGLAVVVYHGYNYLAPAPVAIPFPTVLALLTGLTSLIPLVVGKVVYVPLVGYLVWAATRAGETLLVFPLVLLVVCFFVLDLVPMTFLLPEIAGRTTHVGLMMFGYVVGGVVFGWYGLFLGPLVIVLTIQVVRIAFRELLYGEPVSPAVRSAPAIGSDPAPGALAHPDERGEGGSGDGADGGSSDGDDEN</sequence>
<comment type="similarity">
    <text evidence="2">Belongs to the autoinducer-2 exporter (AI-2E) (TC 2.A.86) family.</text>
</comment>
<reference evidence="8 9" key="1">
    <citation type="journal article" date="2019" name="Int. J. Syst. Evol. Microbiol.">
        <title>The Global Catalogue of Microorganisms (GCM) 10K type strain sequencing project: providing services to taxonomists for standard genome sequencing and annotation.</title>
        <authorList>
            <consortium name="The Broad Institute Genomics Platform"/>
            <consortium name="The Broad Institute Genome Sequencing Center for Infectious Disease"/>
            <person name="Wu L."/>
            <person name="Ma J."/>
        </authorList>
    </citation>
    <scope>NUCLEOTIDE SEQUENCE [LARGE SCALE GENOMIC DNA]</scope>
    <source>
        <strain evidence="8 9">XZGYJ-43</strain>
    </source>
</reference>
<feature type="transmembrane region" description="Helical" evidence="7">
    <location>
        <begin position="233"/>
        <end position="266"/>
    </location>
</feature>
<keyword evidence="3 7" id="KW-0812">Transmembrane</keyword>